<keyword evidence="5" id="KW-1015">Disulfide bond</keyword>
<feature type="signal peptide" evidence="9">
    <location>
        <begin position="1"/>
        <end position="21"/>
    </location>
</feature>
<dbReference type="SUPFAM" id="SSF63592">
    <property type="entry name" value="Flagellar transcriptional activator FlhD"/>
    <property type="match status" value="1"/>
</dbReference>
<keyword evidence="6" id="KW-0010">Activator</keyword>
<evidence type="ECO:0000256" key="5">
    <source>
        <dbReference type="ARBA" id="ARBA00023157"/>
    </source>
</evidence>
<protein>
    <recommendedName>
        <fullName evidence="11">Periplasmic protein</fullName>
    </recommendedName>
</protein>
<keyword evidence="9" id="KW-0732">Signal</keyword>
<evidence type="ECO:0000256" key="1">
    <source>
        <dbReference type="ARBA" id="ARBA00022490"/>
    </source>
</evidence>
<reference evidence="10" key="1">
    <citation type="submission" date="2018-12" db="EMBL/GenBank/DDBJ databases">
        <authorList>
            <person name="Ashton P.M."/>
            <person name="Dallman T."/>
            <person name="Nair S."/>
            <person name="De Pinna E."/>
            <person name="Peters T."/>
            <person name="Grant K."/>
        </authorList>
    </citation>
    <scope>NUCLEOTIDE SEQUENCE</scope>
    <source>
        <strain evidence="10">650060</strain>
    </source>
</reference>
<comment type="function">
    <text evidence="8">Functions in complex with FlhC as a master transcriptional regulator that regulates transcription of several flagellar and non-flagellar operons by binding to their promoter region. Activates expression of class 2 flagellar genes, including fliA, which is a flagellum-specific sigma factor that turns on the class 3 genes. Also regulates genes whose products function in a variety of physiological pathways.</text>
</comment>
<evidence type="ECO:0000256" key="4">
    <source>
        <dbReference type="ARBA" id="ARBA00023125"/>
    </source>
</evidence>
<feature type="chain" id="PRO_5024874908" description="Periplasmic protein" evidence="9">
    <location>
        <begin position="22"/>
        <end position="154"/>
    </location>
</feature>
<comment type="caution">
    <text evidence="10">The sequence shown here is derived from an EMBL/GenBank/DDBJ whole genome shotgun (WGS) entry which is preliminary data.</text>
</comment>
<keyword evidence="2" id="KW-1005">Bacterial flagellum biogenesis</keyword>
<organism evidence="10">
    <name type="scientific">Salmonella enterica subsp. enterica serovar Aqua</name>
    <dbReference type="NCBI Taxonomy" id="1302615"/>
    <lineage>
        <taxon>Bacteria</taxon>
        <taxon>Pseudomonadati</taxon>
        <taxon>Pseudomonadota</taxon>
        <taxon>Gammaproteobacteria</taxon>
        <taxon>Enterobacterales</taxon>
        <taxon>Enterobacteriaceae</taxon>
        <taxon>Salmonella</taxon>
    </lineage>
</organism>
<dbReference type="InterPro" id="IPR023559">
    <property type="entry name" value="Flagellar_FlhD"/>
</dbReference>
<evidence type="ECO:0000256" key="9">
    <source>
        <dbReference type="SAM" id="SignalP"/>
    </source>
</evidence>
<evidence type="ECO:0000256" key="2">
    <source>
        <dbReference type="ARBA" id="ARBA00022795"/>
    </source>
</evidence>
<keyword evidence="7" id="KW-0804">Transcription</keyword>
<dbReference type="Gene3D" id="1.10.4000.10">
    <property type="entry name" value="Flagellar transcriptional activator FlhD"/>
    <property type="match status" value="1"/>
</dbReference>
<dbReference type="EMBL" id="AAHUDZ010000092">
    <property type="protein sequence ID" value="ECA3795426.1"/>
    <property type="molecule type" value="Genomic_DNA"/>
</dbReference>
<evidence type="ECO:0000313" key="10">
    <source>
        <dbReference type="EMBL" id="ECA3795426.1"/>
    </source>
</evidence>
<evidence type="ECO:0000256" key="6">
    <source>
        <dbReference type="ARBA" id="ARBA00023159"/>
    </source>
</evidence>
<evidence type="ECO:0000256" key="7">
    <source>
        <dbReference type="ARBA" id="ARBA00023163"/>
    </source>
</evidence>
<accession>A0A5X6ES17</accession>
<keyword evidence="4" id="KW-0238">DNA-binding</keyword>
<keyword evidence="3" id="KW-0805">Transcription regulation</keyword>
<dbReference type="GO" id="GO:0003677">
    <property type="term" value="F:DNA binding"/>
    <property type="evidence" value="ECO:0007669"/>
    <property type="project" value="UniProtKB-KW"/>
</dbReference>
<name>A0A5X6ES17_SALET</name>
<dbReference type="GO" id="GO:0044780">
    <property type="term" value="P:bacterial-type flagellum assembly"/>
    <property type="evidence" value="ECO:0007669"/>
    <property type="project" value="InterPro"/>
</dbReference>
<dbReference type="Pfam" id="PF05247">
    <property type="entry name" value="FlhD"/>
    <property type="match status" value="1"/>
</dbReference>
<dbReference type="GO" id="GO:0045893">
    <property type="term" value="P:positive regulation of DNA-templated transcription"/>
    <property type="evidence" value="ECO:0007669"/>
    <property type="project" value="InterPro"/>
</dbReference>
<proteinExistence type="predicted"/>
<keyword evidence="1" id="KW-0963">Cytoplasm</keyword>
<dbReference type="AlphaFoldDB" id="A0A5X6ES17"/>
<evidence type="ECO:0008006" key="11">
    <source>
        <dbReference type="Google" id="ProtNLM"/>
    </source>
</evidence>
<gene>
    <name evidence="10" type="ORF">EKG95_27260</name>
</gene>
<dbReference type="InterPro" id="IPR036194">
    <property type="entry name" value="FlhD_sf"/>
</dbReference>
<evidence type="ECO:0000256" key="3">
    <source>
        <dbReference type="ARBA" id="ARBA00023015"/>
    </source>
</evidence>
<evidence type="ECO:0000256" key="8">
    <source>
        <dbReference type="ARBA" id="ARBA00025431"/>
    </source>
</evidence>
<sequence length="154" mass="16836">MKNLTIPLYFTLAVFSSYTCAVTPDNRADVIRKNVQTVAPLRPSVDIKSKPYSLELGNNNTVVIPAGRILTMLLKDKSVAMFRLGLNARVAGIIGGMTEKELHKLSTHPHFIFTLRIQDPAALECLLADSRVDHLAPMHAAMLCLSDSGGRHGI</sequence>